<dbReference type="SUPFAM" id="SSF74650">
    <property type="entry name" value="Galactose mutarotase-like"/>
    <property type="match status" value="1"/>
</dbReference>
<evidence type="ECO:0000256" key="1">
    <source>
        <dbReference type="ARBA" id="ARBA00001096"/>
    </source>
</evidence>
<comment type="caution">
    <text evidence="10">The sequence shown here is derived from an EMBL/GenBank/DDBJ whole genome shotgun (WGS) entry which is preliminary data.</text>
</comment>
<dbReference type="Pfam" id="PF01263">
    <property type="entry name" value="Aldose_epim"/>
    <property type="match status" value="1"/>
</dbReference>
<keyword evidence="7" id="KW-0413">Isomerase</keyword>
<evidence type="ECO:0000313" key="10">
    <source>
        <dbReference type="EMBL" id="KAJ8967091.1"/>
    </source>
</evidence>
<sequence>MIYGNQIVLNRGNYTSCSINILGATVTSWRIYHKEQLFVSRESHFSGLSHIRGGISFVFPHFGPWCMGSRHGFARNIAWSLEQGPEKLENGDVFAMLSLDRDDYTDSLWNYKFKLMYKITLCEQKLIFNIYVENTCENFPFEFEILQHSLFKVPDVRKCEIIGLRNCSFKKAVKQDETEVEDREIVNISARIDRIYAKVPREITVSNMMDGGTLKITRKNTYDVNLWNPWVAETKQIKDLGMIG</sequence>
<reference evidence="10" key="1">
    <citation type="journal article" date="2023" name="Insect Mol. Biol.">
        <title>Genome sequencing provides insights into the evolution of gene families encoding plant cell wall-degrading enzymes in longhorned beetles.</title>
        <authorList>
            <person name="Shin N.R."/>
            <person name="Okamura Y."/>
            <person name="Kirsch R."/>
            <person name="Pauchet Y."/>
        </authorList>
    </citation>
    <scope>NUCLEOTIDE SEQUENCE</scope>
    <source>
        <strain evidence="10">RBIC_L_NR</strain>
    </source>
</reference>
<evidence type="ECO:0000313" key="11">
    <source>
        <dbReference type="Proteomes" id="UP001162156"/>
    </source>
</evidence>
<gene>
    <name evidence="10" type="ORF">NQ314_003103</name>
</gene>
<name>A0AAV8ZQ21_9CUCU</name>
<dbReference type="GO" id="GO:0005975">
    <property type="term" value="P:carbohydrate metabolic process"/>
    <property type="evidence" value="ECO:0007669"/>
    <property type="project" value="InterPro"/>
</dbReference>
<comment type="function">
    <text evidence="9">Mutarotase that catalyzes the interconversion of beta-D-galactose and alpha-D-galactose during galactose metabolism. Beta-D-galactose is metabolized in the liver into glucose 1-phosphate, the primary metabolic fuel, by the action of four enzymes that constitute the Leloir pathway: GALM, GALK1 (galactokinase), GALT (galactose-1-phosphate uridylyltransferase) and GALE (UDP-galactose-4'-epimerase). Involved in the maintenance of the equilibrium between the beta- and alpha-anomers of galactose, therefore ensuring a sufficient supply of the alpha-anomer for GALK1. Also active on D-glucose although shows a preference for galactose over glucose.</text>
</comment>
<dbReference type="EC" id="5.1.3.15" evidence="5"/>
<evidence type="ECO:0000256" key="6">
    <source>
        <dbReference type="ARBA" id="ARBA00021023"/>
    </source>
</evidence>
<evidence type="ECO:0000256" key="5">
    <source>
        <dbReference type="ARBA" id="ARBA00012083"/>
    </source>
</evidence>
<dbReference type="Gene3D" id="2.70.98.10">
    <property type="match status" value="1"/>
</dbReference>
<evidence type="ECO:0000256" key="2">
    <source>
        <dbReference type="ARBA" id="ARBA00001712"/>
    </source>
</evidence>
<dbReference type="AlphaFoldDB" id="A0AAV8ZQ21"/>
<dbReference type="EMBL" id="JANEYF010000898">
    <property type="protein sequence ID" value="KAJ8967091.1"/>
    <property type="molecule type" value="Genomic_DNA"/>
</dbReference>
<dbReference type="GO" id="GO:0005737">
    <property type="term" value="C:cytoplasm"/>
    <property type="evidence" value="ECO:0007669"/>
    <property type="project" value="TreeGrafter"/>
</dbReference>
<dbReference type="GO" id="GO:0030246">
    <property type="term" value="F:carbohydrate binding"/>
    <property type="evidence" value="ECO:0007669"/>
    <property type="project" value="InterPro"/>
</dbReference>
<evidence type="ECO:0000256" key="9">
    <source>
        <dbReference type="ARBA" id="ARBA00045743"/>
    </source>
</evidence>
<dbReference type="PIRSF" id="PIRSF016020">
    <property type="entry name" value="PHexose_mutarotase"/>
    <property type="match status" value="1"/>
</dbReference>
<dbReference type="GO" id="GO:0004034">
    <property type="term" value="F:aldose 1-epimerase activity"/>
    <property type="evidence" value="ECO:0007669"/>
    <property type="project" value="UniProtKB-EC"/>
</dbReference>
<dbReference type="PANTHER" id="PTHR11122">
    <property type="entry name" value="APOSPORY-ASSOCIATED PROTEIN C-RELATED"/>
    <property type="match status" value="1"/>
</dbReference>
<proteinExistence type="inferred from homology"/>
<evidence type="ECO:0000256" key="3">
    <source>
        <dbReference type="ARBA" id="ARBA00004947"/>
    </source>
</evidence>
<comment type="catalytic activity">
    <reaction evidence="1">
        <text>alpha-D-glucose 6-phosphate = beta-D-glucose 6-phosphate</text>
        <dbReference type="Rhea" id="RHEA:16249"/>
        <dbReference type="ChEBI" id="CHEBI:58225"/>
        <dbReference type="ChEBI" id="CHEBI:58247"/>
        <dbReference type="EC" id="5.1.3.15"/>
    </reaction>
</comment>
<evidence type="ECO:0000256" key="7">
    <source>
        <dbReference type="ARBA" id="ARBA00023235"/>
    </source>
</evidence>
<comment type="similarity">
    <text evidence="4">Belongs to the glucose-6-phosphate 1-epimerase family.</text>
</comment>
<comment type="pathway">
    <text evidence="3">Carbohydrate metabolism; galactose metabolism.</text>
</comment>
<comment type="catalytic activity">
    <reaction evidence="2">
        <text>alpha-D-galactose = beta-D-galactose</text>
        <dbReference type="Rhea" id="RHEA:28675"/>
        <dbReference type="ChEBI" id="CHEBI:27667"/>
        <dbReference type="ChEBI" id="CHEBI:28061"/>
        <dbReference type="EC" id="5.1.3.3"/>
    </reaction>
    <physiologicalReaction direction="right-to-left" evidence="2">
        <dbReference type="Rhea" id="RHEA:28677"/>
    </physiologicalReaction>
</comment>
<dbReference type="InterPro" id="IPR011013">
    <property type="entry name" value="Gal_mutarotase_sf_dom"/>
</dbReference>
<dbReference type="PANTHER" id="PTHR11122:SF13">
    <property type="entry name" value="GLUCOSE-6-PHOSPHATE 1-EPIMERASE"/>
    <property type="match status" value="1"/>
</dbReference>
<evidence type="ECO:0000256" key="4">
    <source>
        <dbReference type="ARBA" id="ARBA00005866"/>
    </source>
</evidence>
<dbReference type="GO" id="GO:0047938">
    <property type="term" value="F:glucose-6-phosphate 1-epimerase activity"/>
    <property type="evidence" value="ECO:0007669"/>
    <property type="project" value="UniProtKB-EC"/>
</dbReference>
<dbReference type="Proteomes" id="UP001162156">
    <property type="component" value="Unassembled WGS sequence"/>
</dbReference>
<dbReference type="InterPro" id="IPR008183">
    <property type="entry name" value="Aldose_1/G6P_1-epimerase"/>
</dbReference>
<organism evidence="10 11">
    <name type="scientific">Rhamnusium bicolor</name>
    <dbReference type="NCBI Taxonomy" id="1586634"/>
    <lineage>
        <taxon>Eukaryota</taxon>
        <taxon>Metazoa</taxon>
        <taxon>Ecdysozoa</taxon>
        <taxon>Arthropoda</taxon>
        <taxon>Hexapoda</taxon>
        <taxon>Insecta</taxon>
        <taxon>Pterygota</taxon>
        <taxon>Neoptera</taxon>
        <taxon>Endopterygota</taxon>
        <taxon>Coleoptera</taxon>
        <taxon>Polyphaga</taxon>
        <taxon>Cucujiformia</taxon>
        <taxon>Chrysomeloidea</taxon>
        <taxon>Cerambycidae</taxon>
        <taxon>Lepturinae</taxon>
        <taxon>Rhagiini</taxon>
        <taxon>Rhamnusium</taxon>
    </lineage>
</organism>
<dbReference type="InterPro" id="IPR025532">
    <property type="entry name" value="G6P_1-epimerase"/>
</dbReference>
<accession>A0AAV8ZQ21</accession>
<dbReference type="InterPro" id="IPR014718">
    <property type="entry name" value="GH-type_carb-bd"/>
</dbReference>
<evidence type="ECO:0000256" key="8">
    <source>
        <dbReference type="ARBA" id="ARBA00032729"/>
    </source>
</evidence>
<protein>
    <recommendedName>
        <fullName evidence="6">Galactose mutarotase</fullName>
        <ecNumber evidence="5">5.1.3.15</ecNumber>
    </recommendedName>
    <alternativeName>
        <fullName evidence="8">Aldose 1-epimerase</fullName>
    </alternativeName>
</protein>
<keyword evidence="11" id="KW-1185">Reference proteome</keyword>